<feature type="domain" description="DUF4440" evidence="1">
    <location>
        <begin position="25"/>
        <end position="114"/>
    </location>
</feature>
<dbReference type="InterPro" id="IPR027843">
    <property type="entry name" value="DUF4440"/>
</dbReference>
<dbReference type="EMBL" id="AKFT01000043">
    <property type="protein sequence ID" value="EJF46851.1"/>
    <property type="molecule type" value="Genomic_DNA"/>
</dbReference>
<dbReference type="PATRIC" id="fig|1125718.3.peg.644"/>
<dbReference type="RefSeq" id="WP_008730229.1">
    <property type="nucleotide sequence ID" value="NZ_AKFT01000043.1"/>
</dbReference>
<sequence length="135" mass="15160">MTDLPHEAELIEREPIFHHHELIWDEQSFDEQIAEDFSEIGASGTCYERKEVKEIVLGRLAGTHLDSLPTDYRIEDAHVVPLGAGVVQVRYTLHGQGRVTRRSTVYRHEGSGWKAVFHQGTVVQGAEPLPPDHGA</sequence>
<name>J0XDQ1_9ACTO</name>
<reference evidence="2 3" key="1">
    <citation type="submission" date="2012-05" db="EMBL/GenBank/DDBJ databases">
        <authorList>
            <person name="Harkins D.M."/>
            <person name="Madupu R."/>
            <person name="Durkin A.S."/>
            <person name="Torralba M."/>
            <person name="Methe B."/>
            <person name="Sutton G.G."/>
            <person name="Nelson K.E."/>
        </authorList>
    </citation>
    <scope>NUCLEOTIDE SEQUENCE [LARGE SCALE GENOMIC DNA]</scope>
    <source>
        <strain evidence="2 3">F0489</strain>
    </source>
</reference>
<dbReference type="Gene3D" id="3.10.450.50">
    <property type="match status" value="1"/>
</dbReference>
<dbReference type="SUPFAM" id="SSF54427">
    <property type="entry name" value="NTF2-like"/>
    <property type="match status" value="1"/>
</dbReference>
<dbReference type="OrthoDB" id="7845843at2"/>
<organism evidence="2 3">
    <name type="scientific">Actinomyces massiliensis F0489</name>
    <dbReference type="NCBI Taxonomy" id="1125718"/>
    <lineage>
        <taxon>Bacteria</taxon>
        <taxon>Bacillati</taxon>
        <taxon>Actinomycetota</taxon>
        <taxon>Actinomycetes</taxon>
        <taxon>Actinomycetales</taxon>
        <taxon>Actinomycetaceae</taxon>
        <taxon>Actinomyces</taxon>
    </lineage>
</organism>
<dbReference type="eggNOG" id="COG4994">
    <property type="taxonomic scope" value="Bacteria"/>
</dbReference>
<keyword evidence="3" id="KW-1185">Reference proteome</keyword>
<evidence type="ECO:0000313" key="2">
    <source>
        <dbReference type="EMBL" id="EJF46851.1"/>
    </source>
</evidence>
<proteinExistence type="predicted"/>
<protein>
    <recommendedName>
        <fullName evidence="1">DUF4440 domain-containing protein</fullName>
    </recommendedName>
</protein>
<dbReference type="AlphaFoldDB" id="J0XDQ1"/>
<gene>
    <name evidence="2" type="ORF">HMPREF1318_2702</name>
</gene>
<accession>J0XDQ1</accession>
<comment type="caution">
    <text evidence="2">The sequence shown here is derived from an EMBL/GenBank/DDBJ whole genome shotgun (WGS) entry which is preliminary data.</text>
</comment>
<dbReference type="InterPro" id="IPR032710">
    <property type="entry name" value="NTF2-like_dom_sf"/>
</dbReference>
<dbReference type="Pfam" id="PF14534">
    <property type="entry name" value="DUF4440"/>
    <property type="match status" value="1"/>
</dbReference>
<evidence type="ECO:0000259" key="1">
    <source>
        <dbReference type="Pfam" id="PF14534"/>
    </source>
</evidence>
<evidence type="ECO:0000313" key="3">
    <source>
        <dbReference type="Proteomes" id="UP000002941"/>
    </source>
</evidence>
<dbReference type="Proteomes" id="UP000002941">
    <property type="component" value="Unassembled WGS sequence"/>
</dbReference>